<dbReference type="InterPro" id="IPR036443">
    <property type="entry name" value="Znf_RanBP2_sf"/>
</dbReference>
<dbReference type="GO" id="GO:0003729">
    <property type="term" value="F:mRNA binding"/>
    <property type="evidence" value="ECO:0007669"/>
    <property type="project" value="TreeGrafter"/>
</dbReference>
<evidence type="ECO:0000256" key="1">
    <source>
        <dbReference type="ARBA" id="ARBA00022723"/>
    </source>
</evidence>
<dbReference type="GO" id="GO:0008270">
    <property type="term" value="F:zinc ion binding"/>
    <property type="evidence" value="ECO:0007669"/>
    <property type="project" value="UniProtKB-KW"/>
</dbReference>
<dbReference type="InterPro" id="IPR001876">
    <property type="entry name" value="Znf_RanBP2"/>
</dbReference>
<dbReference type="SUPFAM" id="SSF90209">
    <property type="entry name" value="Ran binding protein zinc finger-like"/>
    <property type="match status" value="4"/>
</dbReference>
<reference evidence="6 7" key="1">
    <citation type="journal article" date="2023" name="Hortic Res">
        <title>Pangenome of water caltrop reveals structural variations and asymmetric subgenome divergence after allopolyploidization.</title>
        <authorList>
            <person name="Zhang X."/>
            <person name="Chen Y."/>
            <person name="Wang L."/>
            <person name="Yuan Y."/>
            <person name="Fang M."/>
            <person name="Shi L."/>
            <person name="Lu R."/>
            <person name="Comes H.P."/>
            <person name="Ma Y."/>
            <person name="Chen Y."/>
            <person name="Huang G."/>
            <person name="Zhou Y."/>
            <person name="Zheng Z."/>
            <person name="Qiu Y."/>
        </authorList>
    </citation>
    <scope>NUCLEOTIDE SEQUENCE [LARGE SCALE GENOMIC DNA]</scope>
    <source>
        <tissue evidence="6">Roots</tissue>
    </source>
</reference>
<feature type="domain" description="RanBP2-type" evidence="5">
    <location>
        <begin position="272"/>
        <end position="301"/>
    </location>
</feature>
<gene>
    <name evidence="6" type="ORF">SAY87_010483</name>
</gene>
<dbReference type="SMART" id="SM00547">
    <property type="entry name" value="ZnF_RBZ"/>
    <property type="match status" value="4"/>
</dbReference>
<dbReference type="Gene3D" id="4.10.1060.10">
    <property type="entry name" value="Zinc finger, RanBP2-type"/>
    <property type="match status" value="4"/>
</dbReference>
<dbReference type="PANTHER" id="PTHR23111:SF40">
    <property type="entry name" value="RNA-BINDING PROTEIN INVOLVED IN HETEROCHROMATIN ASSEMBLY-RELATED"/>
    <property type="match status" value="1"/>
</dbReference>
<sequence>MSASKLLLSGTGLLRIHRAVTLLPLVLSAKPFPPISVRFHRLCSSVAVDSVALDGSELSQPTSILLHPWPEWVTFVDRLKTQGYLTESPVKEEGTDGKVGTGHLIYRELNLIKDPCLSFARDRYDLFKSLSSSDIQAVVEVGCPNILRKVVNSAKRLRTHLQLDEGDVCSSCNLRDSCDRAYVVPKDSESPRTVDVMRLLMFYAVDPLVTSGNQMSPRRERAEVCARKLISKLVELSESTPTPAPLKQTMKAPSVEKKAILDNNVSTNAEMKRGDWMCPNCNFLNFKRNTRCLKCRGDRPENFANEIKEGDWICSKCNFLNFSRNRRCLECSADGPTRPGDNVEMKKGDWNCPDCKFMNFASNKKCKSCRKPRPERQLNPGEWECPSCDFLNFNRNAVCKKCNSERPRQKQTEYEDRLWRRPY</sequence>
<name>A0AAN7JAX3_9MYRT</name>
<evidence type="ECO:0000256" key="2">
    <source>
        <dbReference type="ARBA" id="ARBA00022771"/>
    </source>
</evidence>
<keyword evidence="2 4" id="KW-0863">Zinc-finger</keyword>
<dbReference type="Pfam" id="PF20864">
    <property type="entry name" value="Zn_ribbon_TEX13"/>
    <property type="match status" value="1"/>
</dbReference>
<dbReference type="GO" id="GO:0005737">
    <property type="term" value="C:cytoplasm"/>
    <property type="evidence" value="ECO:0007669"/>
    <property type="project" value="TreeGrafter"/>
</dbReference>
<organism evidence="6 7">
    <name type="scientific">Trapa incisa</name>
    <dbReference type="NCBI Taxonomy" id="236973"/>
    <lineage>
        <taxon>Eukaryota</taxon>
        <taxon>Viridiplantae</taxon>
        <taxon>Streptophyta</taxon>
        <taxon>Embryophyta</taxon>
        <taxon>Tracheophyta</taxon>
        <taxon>Spermatophyta</taxon>
        <taxon>Magnoliopsida</taxon>
        <taxon>eudicotyledons</taxon>
        <taxon>Gunneridae</taxon>
        <taxon>Pentapetalae</taxon>
        <taxon>rosids</taxon>
        <taxon>malvids</taxon>
        <taxon>Myrtales</taxon>
        <taxon>Lythraceae</taxon>
        <taxon>Trapa</taxon>
    </lineage>
</organism>
<dbReference type="PROSITE" id="PS50199">
    <property type="entry name" value="ZF_RANBP2_2"/>
    <property type="match status" value="4"/>
</dbReference>
<feature type="domain" description="RanBP2-type" evidence="5">
    <location>
        <begin position="379"/>
        <end position="408"/>
    </location>
</feature>
<dbReference type="AlphaFoldDB" id="A0AAN7JAX3"/>
<proteinExistence type="predicted"/>
<evidence type="ECO:0000256" key="4">
    <source>
        <dbReference type="PROSITE-ProRule" id="PRU00322"/>
    </source>
</evidence>
<dbReference type="Pfam" id="PF00641">
    <property type="entry name" value="Zn_ribbon_RanBP"/>
    <property type="match status" value="3"/>
</dbReference>
<keyword evidence="3" id="KW-0862">Zinc</keyword>
<accession>A0AAN7JAX3</accession>
<evidence type="ECO:0000259" key="5">
    <source>
        <dbReference type="PROSITE" id="PS50199"/>
    </source>
</evidence>
<protein>
    <recommendedName>
        <fullName evidence="5">RanBP2-type domain-containing protein</fullName>
    </recommendedName>
</protein>
<comment type="caution">
    <text evidence="6">The sequence shown here is derived from an EMBL/GenBank/DDBJ whole genome shotgun (WGS) entry which is preliminary data.</text>
</comment>
<evidence type="ECO:0000313" key="6">
    <source>
        <dbReference type="EMBL" id="KAK4744171.1"/>
    </source>
</evidence>
<feature type="domain" description="RanBP2-type" evidence="5">
    <location>
        <begin position="346"/>
        <end position="375"/>
    </location>
</feature>
<dbReference type="PANTHER" id="PTHR23111">
    <property type="entry name" value="ZINC FINGER PROTEIN"/>
    <property type="match status" value="1"/>
</dbReference>
<dbReference type="InterPro" id="IPR049534">
    <property type="entry name" value="TEX13A/C/D_Znf"/>
</dbReference>
<evidence type="ECO:0000256" key="3">
    <source>
        <dbReference type="ARBA" id="ARBA00022833"/>
    </source>
</evidence>
<dbReference type="PROSITE" id="PS01358">
    <property type="entry name" value="ZF_RANBP2_1"/>
    <property type="match status" value="3"/>
</dbReference>
<evidence type="ECO:0000313" key="7">
    <source>
        <dbReference type="Proteomes" id="UP001345219"/>
    </source>
</evidence>
<feature type="domain" description="RanBP2-type" evidence="5">
    <location>
        <begin position="308"/>
        <end position="337"/>
    </location>
</feature>
<keyword evidence="7" id="KW-1185">Reference proteome</keyword>
<dbReference type="EMBL" id="JAXIOK010000022">
    <property type="protein sequence ID" value="KAK4744171.1"/>
    <property type="molecule type" value="Genomic_DNA"/>
</dbReference>
<keyword evidence="1" id="KW-0479">Metal-binding</keyword>
<dbReference type="Proteomes" id="UP001345219">
    <property type="component" value="Chromosome 9"/>
</dbReference>